<evidence type="ECO:0000313" key="2">
    <source>
        <dbReference type="EMBL" id="KFM24273.1"/>
    </source>
</evidence>
<feature type="compositionally biased region" description="Polar residues" evidence="1">
    <location>
        <begin position="1"/>
        <end position="11"/>
    </location>
</feature>
<evidence type="ECO:0000313" key="3">
    <source>
        <dbReference type="Proteomes" id="UP000028924"/>
    </source>
</evidence>
<keyword evidence="3" id="KW-1185">Reference proteome</keyword>
<dbReference type="GeneID" id="23616506"/>
<proteinExistence type="predicted"/>
<feature type="region of interest" description="Disordered" evidence="1">
    <location>
        <begin position="1"/>
        <end position="43"/>
    </location>
</feature>
<sequence>MLAGSRSSTTLHPRFFGHPGYCTSSPLHPSRRPSASPKTDFPWSTLSARAHTHTPTHANSRAHLAMARTPRALDAMARVGVPCRDLRAKAAGRKPRSAMPCRR</sequence>
<gene>
    <name evidence="2" type="ORF">F751_5115</name>
</gene>
<dbReference type="AlphaFoldDB" id="A0A087SEW9"/>
<reference evidence="2 3" key="1">
    <citation type="journal article" date="2014" name="BMC Genomics">
        <title>Oil accumulation mechanisms of the oleaginous microalga Chlorella protothecoides revealed through its genome, transcriptomes, and proteomes.</title>
        <authorList>
            <person name="Gao C."/>
            <person name="Wang Y."/>
            <person name="Shen Y."/>
            <person name="Yan D."/>
            <person name="He X."/>
            <person name="Dai J."/>
            <person name="Wu Q."/>
        </authorList>
    </citation>
    <scope>NUCLEOTIDE SEQUENCE [LARGE SCALE GENOMIC DNA]</scope>
    <source>
        <strain evidence="2 3">0710</strain>
    </source>
</reference>
<organism evidence="2 3">
    <name type="scientific">Auxenochlorella protothecoides</name>
    <name type="common">Green microalga</name>
    <name type="synonym">Chlorella protothecoides</name>
    <dbReference type="NCBI Taxonomy" id="3075"/>
    <lineage>
        <taxon>Eukaryota</taxon>
        <taxon>Viridiplantae</taxon>
        <taxon>Chlorophyta</taxon>
        <taxon>core chlorophytes</taxon>
        <taxon>Trebouxiophyceae</taxon>
        <taxon>Chlorellales</taxon>
        <taxon>Chlorellaceae</taxon>
        <taxon>Auxenochlorella</taxon>
    </lineage>
</organism>
<evidence type="ECO:0000256" key="1">
    <source>
        <dbReference type="SAM" id="MobiDB-lite"/>
    </source>
</evidence>
<dbReference type="EMBL" id="KL662106">
    <property type="protein sequence ID" value="KFM24273.1"/>
    <property type="molecule type" value="Genomic_DNA"/>
</dbReference>
<protein>
    <submittedName>
        <fullName evidence="2">Uncharacterized protein</fullName>
    </submittedName>
</protein>
<accession>A0A087SEW9</accession>
<dbReference type="Proteomes" id="UP000028924">
    <property type="component" value="Unassembled WGS sequence"/>
</dbReference>
<dbReference type="RefSeq" id="XP_011397160.1">
    <property type="nucleotide sequence ID" value="XM_011398858.1"/>
</dbReference>
<dbReference type="KEGG" id="apro:F751_5115"/>
<name>A0A087SEW9_AUXPR</name>